<dbReference type="Proteomes" id="UP000046395">
    <property type="component" value="Unassembled WGS sequence"/>
</dbReference>
<evidence type="ECO:0000313" key="3">
    <source>
        <dbReference type="WBParaSite" id="TMUE_2000006519.1"/>
    </source>
</evidence>
<name>A0A5S6QH42_TRIMR</name>
<sequence length="101" mass="11277">MSLVIQINDHFLRVTETSSLLSYSVVPRLSPATWWLTKEVGGEPPTRKSDKRDAIKKMGFGRNIVAVGSRKAICTALFAKQVCSIFSRFINKCLSFSPGER</sequence>
<reference evidence="1" key="1">
    <citation type="submission" date="2013-11" db="EMBL/GenBank/DDBJ databases">
        <authorList>
            <person name="Aslett M."/>
        </authorList>
    </citation>
    <scope>NUCLEOTIDE SEQUENCE [LARGE SCALE GENOMIC DNA]</scope>
    <source>
        <strain evidence="1">Edinburgh</strain>
    </source>
</reference>
<evidence type="ECO:0000313" key="1">
    <source>
        <dbReference type="Proteomes" id="UP000046395"/>
    </source>
</evidence>
<accession>A0A5S6QH42</accession>
<reference evidence="2 3" key="3">
    <citation type="submission" date="2019-12" db="UniProtKB">
        <authorList>
            <consortium name="WormBaseParasite"/>
        </authorList>
    </citation>
    <scope>IDENTIFICATION</scope>
</reference>
<proteinExistence type="predicted"/>
<reference evidence="1" key="2">
    <citation type="submission" date="2014-03" db="EMBL/GenBank/DDBJ databases">
        <title>The whipworm genome and dual-species transcriptomics of an intimate host-pathogen interaction.</title>
        <authorList>
            <person name="Foth B.J."/>
            <person name="Tsai I.J."/>
            <person name="Reid A.J."/>
            <person name="Bancroft A.J."/>
            <person name="Nichol S."/>
            <person name="Tracey A."/>
            <person name="Holroyd N."/>
            <person name="Cotton J.A."/>
            <person name="Stanley E.J."/>
            <person name="Zarowiecki M."/>
            <person name="Liu J.Z."/>
            <person name="Huckvale T."/>
            <person name="Cooper P.J."/>
            <person name="Grencis R.K."/>
            <person name="Berriman M."/>
        </authorList>
    </citation>
    <scope>NUCLEOTIDE SEQUENCE [LARGE SCALE GENOMIC DNA]</scope>
    <source>
        <strain evidence="1">Edinburgh</strain>
    </source>
</reference>
<evidence type="ECO:0000313" key="2">
    <source>
        <dbReference type="WBParaSite" id="TMUE_0000000276.1"/>
    </source>
</evidence>
<organism evidence="1 3">
    <name type="scientific">Trichuris muris</name>
    <name type="common">Mouse whipworm</name>
    <dbReference type="NCBI Taxonomy" id="70415"/>
    <lineage>
        <taxon>Eukaryota</taxon>
        <taxon>Metazoa</taxon>
        <taxon>Ecdysozoa</taxon>
        <taxon>Nematoda</taxon>
        <taxon>Enoplea</taxon>
        <taxon>Dorylaimia</taxon>
        <taxon>Trichinellida</taxon>
        <taxon>Trichuridae</taxon>
        <taxon>Trichuris</taxon>
    </lineage>
</organism>
<keyword evidence="1" id="KW-1185">Reference proteome</keyword>
<dbReference type="AlphaFoldDB" id="A0A5S6QH42"/>
<dbReference type="WBParaSite" id="TMUE_2000006519.1">
    <property type="protein sequence ID" value="TMUE_2000006519.1"/>
    <property type="gene ID" value="WBGene00299633"/>
</dbReference>
<protein>
    <submittedName>
        <fullName evidence="2 3">Uncharacterized protein</fullName>
    </submittedName>
</protein>
<dbReference type="WBParaSite" id="TMUE_0000000276.1">
    <property type="protein sequence ID" value="TMUE_0000000276.1"/>
    <property type="gene ID" value="WBGene00296217"/>
</dbReference>